<sequence length="373" mass="39979">MPRGPSAEPLGGPSGGRVLEVAALAARPRRVELKRFRVAFAASHPWIATPAPAARRVILGVGAAAGVLGVLTLAFGFSETVAEGGDDVVGQSAGIAAVGLLMLIGLVVLVWATVRTARRKETPLRHWRLARFAAENGLTYIPGPVPGVLTAWRERGLLTIARAVRARTPDGRLVEWADYELRQGNATSSSTQFGGWIAVALRRPLPHIVLRSTARGSRALSTAAVPDASQRLSLEGDFDRHFTLYCPRGYERDALYLFTPDVMARAIDAAGGWDIEIVDDRLLMVRSRDVVTTDARSWVEVVAAANAFAGKVQQWERWREERVDPVGDGGTGIEVAGVAPAGRRLRTSLSPATWVWLGITVVVLAAVVVAGLL</sequence>
<accession>A0A3Q9IY90</accession>
<dbReference type="EMBL" id="CP031423">
    <property type="protein sequence ID" value="AZS36234.1"/>
    <property type="molecule type" value="Genomic_DNA"/>
</dbReference>
<organism evidence="2 3">
    <name type="scientific">Microbacterium lemovicicum</name>
    <dbReference type="NCBI Taxonomy" id="1072463"/>
    <lineage>
        <taxon>Bacteria</taxon>
        <taxon>Bacillati</taxon>
        <taxon>Actinomycetota</taxon>
        <taxon>Actinomycetes</taxon>
        <taxon>Micrococcales</taxon>
        <taxon>Microbacteriaceae</taxon>
        <taxon>Microbacterium</taxon>
    </lineage>
</organism>
<keyword evidence="1" id="KW-0472">Membrane</keyword>
<evidence type="ECO:0000313" key="2">
    <source>
        <dbReference type="EMBL" id="AZS36234.1"/>
    </source>
</evidence>
<feature type="transmembrane region" description="Helical" evidence="1">
    <location>
        <begin position="57"/>
        <end position="77"/>
    </location>
</feature>
<evidence type="ECO:0000256" key="1">
    <source>
        <dbReference type="SAM" id="Phobius"/>
    </source>
</evidence>
<dbReference type="AlphaFoldDB" id="A0A3Q9IY90"/>
<proteinExistence type="predicted"/>
<keyword evidence="1" id="KW-0812">Transmembrane</keyword>
<name>A0A3Q9IY90_9MICO</name>
<gene>
    <name evidence="2" type="ORF">CVS47_00834</name>
</gene>
<keyword evidence="3" id="KW-1185">Reference proteome</keyword>
<protein>
    <submittedName>
        <fullName evidence="2">Uncharacterized protein</fullName>
    </submittedName>
</protein>
<dbReference type="Proteomes" id="UP000276888">
    <property type="component" value="Chromosome"/>
</dbReference>
<evidence type="ECO:0000313" key="3">
    <source>
        <dbReference type="Proteomes" id="UP000276888"/>
    </source>
</evidence>
<feature type="transmembrane region" description="Helical" evidence="1">
    <location>
        <begin position="353"/>
        <end position="372"/>
    </location>
</feature>
<feature type="transmembrane region" description="Helical" evidence="1">
    <location>
        <begin position="89"/>
        <end position="114"/>
    </location>
</feature>
<dbReference type="KEGG" id="mlv:CVS47_00834"/>
<keyword evidence="1" id="KW-1133">Transmembrane helix</keyword>
<reference evidence="2 3" key="1">
    <citation type="submission" date="2018-08" db="EMBL/GenBank/DDBJ databases">
        <title>Microbacterium lemovicicum sp. nov., a bacterium isolated from a natural uranium-rich soil.</title>
        <authorList>
            <person name="ORTET P."/>
        </authorList>
    </citation>
    <scope>NUCLEOTIDE SEQUENCE [LARGE SCALE GENOMIC DNA]</scope>
    <source>
        <strain evidence="2 3">Viu22</strain>
    </source>
</reference>